<name>A0ABT4KNW2_9HYPH</name>
<dbReference type="Pfam" id="PF00155">
    <property type="entry name" value="Aminotran_1_2"/>
    <property type="match status" value="1"/>
</dbReference>
<dbReference type="EMBL" id="JAPVOI010000005">
    <property type="protein sequence ID" value="MCZ4093655.1"/>
    <property type="molecule type" value="Genomic_DNA"/>
</dbReference>
<organism evidence="9 10">
    <name type="scientific">Sinorhizobium psoraleae</name>
    <dbReference type="NCBI Taxonomy" id="520838"/>
    <lineage>
        <taxon>Bacteria</taxon>
        <taxon>Pseudomonadati</taxon>
        <taxon>Pseudomonadota</taxon>
        <taxon>Alphaproteobacteria</taxon>
        <taxon>Hyphomicrobiales</taxon>
        <taxon>Rhizobiaceae</taxon>
        <taxon>Sinorhizobium/Ensifer group</taxon>
        <taxon>Sinorhizobium</taxon>
    </lineage>
</organism>
<evidence type="ECO:0000259" key="8">
    <source>
        <dbReference type="Pfam" id="PF00155"/>
    </source>
</evidence>
<dbReference type="PANTHER" id="PTHR46383">
    <property type="entry name" value="ASPARTATE AMINOTRANSFERASE"/>
    <property type="match status" value="1"/>
</dbReference>
<gene>
    <name evidence="9" type="ORF">O3W52_28040</name>
</gene>
<comment type="catalytic activity">
    <reaction evidence="7">
        <text>L-aspartate + 2-oxoglutarate = oxaloacetate + L-glutamate</text>
        <dbReference type="Rhea" id="RHEA:21824"/>
        <dbReference type="ChEBI" id="CHEBI:16452"/>
        <dbReference type="ChEBI" id="CHEBI:16810"/>
        <dbReference type="ChEBI" id="CHEBI:29985"/>
        <dbReference type="ChEBI" id="CHEBI:29991"/>
        <dbReference type="EC" id="2.6.1.1"/>
    </reaction>
</comment>
<dbReference type="InterPro" id="IPR004839">
    <property type="entry name" value="Aminotransferase_I/II_large"/>
</dbReference>
<evidence type="ECO:0000256" key="6">
    <source>
        <dbReference type="ARBA" id="ARBA00022898"/>
    </source>
</evidence>
<reference evidence="9" key="1">
    <citation type="submission" date="2022-10" db="EMBL/GenBank/DDBJ databases">
        <title>Whole genome sequencing of three plant growth promoting bacteria isolated from Vachellia tortilis subsp. raddiana in Morocco.</title>
        <authorList>
            <person name="Hnini M."/>
            <person name="Zouagui R."/>
            <person name="Zouagui H."/>
            <person name="Chemao Elfihri M.-W."/>
            <person name="Ibrahimi A."/>
            <person name="Sbabou L."/>
            <person name="Aurag J."/>
        </authorList>
    </citation>
    <scope>NUCLEOTIDE SEQUENCE</scope>
    <source>
        <strain evidence="9">LMR678</strain>
    </source>
</reference>
<comment type="caution">
    <text evidence="9">The sequence shown here is derived from an EMBL/GenBank/DDBJ whole genome shotgun (WGS) entry which is preliminary data.</text>
</comment>
<accession>A0ABT4KNW2</accession>
<evidence type="ECO:0000313" key="9">
    <source>
        <dbReference type="EMBL" id="MCZ4093655.1"/>
    </source>
</evidence>
<dbReference type="CDD" id="cd00609">
    <property type="entry name" value="AAT_like"/>
    <property type="match status" value="1"/>
</dbReference>
<evidence type="ECO:0000256" key="7">
    <source>
        <dbReference type="ARBA" id="ARBA00049185"/>
    </source>
</evidence>
<keyword evidence="5" id="KW-0808">Transferase</keyword>
<evidence type="ECO:0000256" key="4">
    <source>
        <dbReference type="ARBA" id="ARBA00022576"/>
    </source>
</evidence>
<evidence type="ECO:0000313" key="10">
    <source>
        <dbReference type="Proteomes" id="UP001079430"/>
    </source>
</evidence>
<keyword evidence="4 9" id="KW-0032">Aminotransferase</keyword>
<feature type="domain" description="Aminotransferase class I/classII large" evidence="8">
    <location>
        <begin position="7"/>
        <end position="107"/>
    </location>
</feature>
<evidence type="ECO:0000256" key="2">
    <source>
        <dbReference type="ARBA" id="ARBA00007441"/>
    </source>
</evidence>
<protein>
    <recommendedName>
        <fullName evidence="3">aspartate transaminase</fullName>
        <ecNumber evidence="3">2.6.1.1</ecNumber>
    </recommendedName>
</protein>
<keyword evidence="6" id="KW-0663">Pyridoxal phosphate</keyword>
<keyword evidence="10" id="KW-1185">Reference proteome</keyword>
<evidence type="ECO:0000256" key="5">
    <source>
        <dbReference type="ARBA" id="ARBA00022679"/>
    </source>
</evidence>
<dbReference type="SUPFAM" id="SSF53383">
    <property type="entry name" value="PLP-dependent transferases"/>
    <property type="match status" value="1"/>
</dbReference>
<comment type="similarity">
    <text evidence="2">Belongs to the class-I pyridoxal-phosphate-dependent aminotransferase family.</text>
</comment>
<dbReference type="EC" id="2.6.1.1" evidence="3"/>
<dbReference type="InterPro" id="IPR015424">
    <property type="entry name" value="PyrdxlP-dep_Trfase"/>
</dbReference>
<dbReference type="PANTHER" id="PTHR46383:SF1">
    <property type="entry name" value="ASPARTATE AMINOTRANSFERASE"/>
    <property type="match status" value="1"/>
</dbReference>
<sequence>MLARRSDNPTGAVYDVPTLRGIADFAADRNLWIIFDECYGFVHGHHTHHPIASILPEVRSRTLIVNAFSKSLALTGWRIGYLAGLKEVINAVNAFQSHTTSNPNWAARRARPLAARGWEP</sequence>
<comment type="cofactor">
    <cofactor evidence="1">
        <name>pyridoxal 5'-phosphate</name>
        <dbReference type="ChEBI" id="CHEBI:597326"/>
    </cofactor>
</comment>
<evidence type="ECO:0000256" key="3">
    <source>
        <dbReference type="ARBA" id="ARBA00012753"/>
    </source>
</evidence>
<dbReference type="RefSeq" id="WP_269285461.1">
    <property type="nucleotide sequence ID" value="NZ_JAPVOI010000005.1"/>
</dbReference>
<evidence type="ECO:0000256" key="1">
    <source>
        <dbReference type="ARBA" id="ARBA00001933"/>
    </source>
</evidence>
<dbReference type="InterPro" id="IPR050596">
    <property type="entry name" value="AspAT/PAT-like"/>
</dbReference>
<dbReference type="GO" id="GO:0008483">
    <property type="term" value="F:transaminase activity"/>
    <property type="evidence" value="ECO:0007669"/>
    <property type="project" value="UniProtKB-KW"/>
</dbReference>
<proteinExistence type="inferred from homology"/>
<dbReference type="Gene3D" id="3.40.640.10">
    <property type="entry name" value="Type I PLP-dependent aspartate aminotransferase-like (Major domain)"/>
    <property type="match status" value="1"/>
</dbReference>
<dbReference type="Proteomes" id="UP001079430">
    <property type="component" value="Unassembled WGS sequence"/>
</dbReference>
<dbReference type="InterPro" id="IPR015421">
    <property type="entry name" value="PyrdxlP-dep_Trfase_major"/>
</dbReference>